<proteinExistence type="inferred from homology"/>
<evidence type="ECO:0000259" key="3">
    <source>
        <dbReference type="Pfam" id="PF05057"/>
    </source>
</evidence>
<sequence length="999" mass="112011">MTMFGLARKNPAVPGTVFPASSDECCEKGEGGGEGKKNIALYIVEDGYARRKDDGKESCSRYWNIIAPDFKEYLNMRVDLNPVFTIAIHLDQLHNIDLIQRGYYQVRFKLKPVLACTTEIHYERASCPNVVYPPCILEESGVSKTVELVFADEALVIDDCFRCALNVTKRIDYVRDVTVQMIVELLFLDRTRPPRMESFEVISRRTVDIVLSLNQSLHVHRPIFFDYMAFSALTLTIHASLTSIESTRKRLSPELIIGSKLRDYYQCMCRAALSTIHSLQVFIRRHCELLSSPVNMRNASKIFYTGSALYFFLCRTANLFRNLEVIDVELECERCTTAIEHSGDFWIKLDEDAQRFSHILTQLFDQIRQMFSRSQQLAAALHAEFDARRMKRLGEAFICIEDTVNSLVSSNSASQHTISRIADLVKKAPYFSRMPKSSLHVEGNDVNASNMTVIVERRYLPAGATRRVSVENNETPNEREPGSGCKRSSSLRLHPLFSGLCLPLNCTTPEEAYEVNAPENASTDDTSISAHRRLVKKRAKSTQETLMGCRRMTDPGKALTVVTEVGAPLLRSVVANRRRSRSIPDIVELGVPPSGRSSPSSATDLSTTAGGVIVCERCSASSDSSGIDLSPPSVGIYIIVAIAVTAGAQRCACTTRDESPSPGTHASEKRNVSMPLNEDIIEFVHRKESFKQKLNSIGLQAYLYSDLAYFPGHHPYFSVQQRSYTRSDSHLIVFVHGLEGGSEDLAPYRNYLRLLLPNSNLKFLLSESNRLETWADFNQLADNLINEIFAYIELCSTPPSRISFVAHSMGGVIVRCLVSKQRASPIVPLFHTLLTLNSPHCGLLYNQRAANWGVALLQWWKQSSSLQQLTFRDAVAFRDTFLYKLSRNKAFANFRYVLLVGSYQDLYVPHHSALIETCKAARKDPSMQGTIYEEMVSSMHESVAASSKHTTLIKYTVIPSMANVPRTHQVIGKAAHVAVVDDDLFIEKLLAVSAVDYFK</sequence>
<organism evidence="4 5">
    <name type="scientific">Ascaris lumbricoides</name>
    <name type="common">Giant roundworm</name>
    <dbReference type="NCBI Taxonomy" id="6252"/>
    <lineage>
        <taxon>Eukaryota</taxon>
        <taxon>Metazoa</taxon>
        <taxon>Ecdysozoa</taxon>
        <taxon>Nematoda</taxon>
        <taxon>Chromadorea</taxon>
        <taxon>Rhabditida</taxon>
        <taxon>Spirurina</taxon>
        <taxon>Ascaridomorpha</taxon>
        <taxon>Ascaridoidea</taxon>
        <taxon>Ascarididae</taxon>
        <taxon>Ascaris</taxon>
    </lineage>
</organism>
<dbReference type="WBParaSite" id="ALUE_0000386601-mRNA-1">
    <property type="protein sequence ID" value="ALUE_0000386601-mRNA-1"/>
    <property type="gene ID" value="ALUE_0000386601"/>
</dbReference>
<dbReference type="Pfam" id="PF05057">
    <property type="entry name" value="DUF676"/>
    <property type="match status" value="1"/>
</dbReference>
<dbReference type="PANTHER" id="PTHR12482:SF5">
    <property type="entry name" value="DUF676 DOMAIN-CONTAINING PROTEIN"/>
    <property type="match status" value="1"/>
</dbReference>
<feature type="region of interest" description="Disordered" evidence="2">
    <location>
        <begin position="469"/>
        <end position="488"/>
    </location>
</feature>
<dbReference type="InterPro" id="IPR007751">
    <property type="entry name" value="DUF676_lipase-like"/>
</dbReference>
<name>A0A9J2P286_ASCLU</name>
<evidence type="ECO:0000313" key="4">
    <source>
        <dbReference type="Proteomes" id="UP000036681"/>
    </source>
</evidence>
<dbReference type="PANTHER" id="PTHR12482">
    <property type="entry name" value="LIPASE ROG1-RELATED-RELATED"/>
    <property type="match status" value="1"/>
</dbReference>
<evidence type="ECO:0000256" key="2">
    <source>
        <dbReference type="SAM" id="MobiDB-lite"/>
    </source>
</evidence>
<dbReference type="InterPro" id="IPR044294">
    <property type="entry name" value="Lipase-like"/>
</dbReference>
<dbReference type="InterPro" id="IPR022122">
    <property type="entry name" value="DUF3657"/>
</dbReference>
<evidence type="ECO:0000256" key="1">
    <source>
        <dbReference type="ARBA" id="ARBA00007949"/>
    </source>
</evidence>
<dbReference type="SUPFAM" id="SSF53474">
    <property type="entry name" value="alpha/beta-Hydrolases"/>
    <property type="match status" value="1"/>
</dbReference>
<feature type="domain" description="DUF676" evidence="3">
    <location>
        <begin position="727"/>
        <end position="918"/>
    </location>
</feature>
<reference evidence="5" key="1">
    <citation type="submission" date="2023-03" db="UniProtKB">
        <authorList>
            <consortium name="WormBaseParasite"/>
        </authorList>
    </citation>
    <scope>IDENTIFICATION</scope>
</reference>
<protein>
    <submittedName>
        <fullName evidence="5">DUF676 domain-containing protein</fullName>
    </submittedName>
</protein>
<comment type="similarity">
    <text evidence="1">Belongs to the FAM135 family.</text>
</comment>
<evidence type="ECO:0000313" key="5">
    <source>
        <dbReference type="WBParaSite" id="ALUE_0000386601-mRNA-1"/>
    </source>
</evidence>
<dbReference type="Pfam" id="PF12394">
    <property type="entry name" value="DUF3657"/>
    <property type="match status" value="1"/>
</dbReference>
<dbReference type="Gene3D" id="3.40.50.1820">
    <property type="entry name" value="alpha/beta hydrolase"/>
    <property type="match status" value="1"/>
</dbReference>
<accession>A0A9J2P286</accession>
<dbReference type="AlphaFoldDB" id="A0A9J2P286"/>
<dbReference type="Proteomes" id="UP000036681">
    <property type="component" value="Unplaced"/>
</dbReference>
<keyword evidence="4" id="KW-1185">Reference proteome</keyword>
<dbReference type="InterPro" id="IPR029058">
    <property type="entry name" value="AB_hydrolase_fold"/>
</dbReference>